<dbReference type="NCBIfam" id="TIGR00705">
    <property type="entry name" value="SppA_67K"/>
    <property type="match status" value="1"/>
</dbReference>
<evidence type="ECO:0000313" key="10">
    <source>
        <dbReference type="EMBL" id="EJP73005.1"/>
    </source>
</evidence>
<evidence type="ECO:0000256" key="7">
    <source>
        <dbReference type="PIRSR" id="PIRSR001217-1"/>
    </source>
</evidence>
<dbReference type="PRINTS" id="PR00127">
    <property type="entry name" value="CLPPROTEASEP"/>
</dbReference>
<sequence>MSKTKTFWGTVDSFLTKIRKIFLNIATVIVFLFITIGILGIFGAMFEDEQTIDKEDKVLWFKPIGVVVDTSTAEAASFESILNDSSVEQHQLEDLLKVLNAAANDEDLSAVYINVSELGMYYSSAFKLAEAVKKIRDSEIEVIAYALGYNNASYLISSQANKVFLNSMGEVNATGFSRKREYYKDLYNNLKINYHVFVAGDFKSGPEPYTRTNMSEEDKLAWREFADPLWKKMTFMIEEARDLDNGFIQNYGDNLWNLLQTKAEAQTGESFAFSNALLAKEYNLVDELVTEESLRQWFYENYPNSNENEYEFPDSIGIYEYLGLIDNDGKESDNKIAIVNIEGTIMTGEVAYGLAGSDTIVNNIRKATKNDSVKALVLRVNSPGGDVYASELITNALDEFRLSGRPIITSMGDIAASGGVWVTTGSEKIYAENETLTGSIGVYGIIPTLDGIYDWAGISVDGISSTKAGEWDPRFDMPDYVKATIQSGIDEVYKRFITKVSENRDMSYEEVHKIAKGRIWSGEQALQIGLVDEIGDINDAISYAAQILELDDYQAITYKKELDPFEIFIAEFLDNLDIDIGINKNLINILDSKYKFIDLDKDLTTAVYCFVCDEIK</sequence>
<evidence type="ECO:0000259" key="9">
    <source>
        <dbReference type="Pfam" id="PF01343"/>
    </source>
</evidence>
<keyword evidence="8" id="KW-1133">Transmembrane helix</keyword>
<dbReference type="NCBIfam" id="TIGR00706">
    <property type="entry name" value="SppA_dom"/>
    <property type="match status" value="1"/>
</dbReference>
<dbReference type="InterPro" id="IPR004634">
    <property type="entry name" value="Pept_S49_pIV"/>
</dbReference>
<dbReference type="PANTHER" id="PTHR33209:SF1">
    <property type="entry name" value="PEPTIDASE S49 DOMAIN-CONTAINING PROTEIN"/>
    <property type="match status" value="1"/>
</dbReference>
<gene>
    <name evidence="10" type="primary">sppA</name>
    <name evidence="10" type="ORF">NT02SARS_0916</name>
</gene>
<dbReference type="GO" id="GO:0004252">
    <property type="term" value="F:serine-type endopeptidase activity"/>
    <property type="evidence" value="ECO:0007669"/>
    <property type="project" value="InterPro"/>
</dbReference>
<dbReference type="HOGENOM" id="CLU_008856_1_1_6"/>
<dbReference type="PIRSF" id="PIRSF001217">
    <property type="entry name" value="Protease_4_SppA"/>
    <property type="match status" value="1"/>
</dbReference>
<evidence type="ECO:0000256" key="1">
    <source>
        <dbReference type="ARBA" id="ARBA00004370"/>
    </source>
</evidence>
<dbReference type="Pfam" id="PF01343">
    <property type="entry name" value="Peptidase_S49"/>
    <property type="match status" value="2"/>
</dbReference>
<evidence type="ECO:0000256" key="4">
    <source>
        <dbReference type="ARBA" id="ARBA00022801"/>
    </source>
</evidence>
<feature type="active site" description="Proton donor/acceptor" evidence="7">
    <location>
        <position position="203"/>
    </location>
</feature>
<dbReference type="Proteomes" id="UP000010116">
    <property type="component" value="Unassembled WGS sequence"/>
</dbReference>
<evidence type="ECO:0000256" key="5">
    <source>
        <dbReference type="ARBA" id="ARBA00022825"/>
    </source>
</evidence>
<reference evidence="10 11" key="1">
    <citation type="journal article" date="2012" name="ISME J.">
        <title>Genomic insights to SAR86, an abundant and uncultivated marine bacterial lineage.</title>
        <authorList>
            <person name="Dupont C.L."/>
            <person name="Rusch D.B."/>
            <person name="Yooseph S."/>
            <person name="Lombardo M.J."/>
            <person name="Richter R.A."/>
            <person name="Valas R."/>
            <person name="Novotny M."/>
            <person name="Yee-Greenbaum J."/>
            <person name="Selengut J.D."/>
            <person name="Haft D.H."/>
            <person name="Halpern A.L."/>
            <person name="Lasken R.S."/>
            <person name="Nealson K."/>
            <person name="Friedman R."/>
            <person name="Venter J.C."/>
        </authorList>
    </citation>
    <scope>NUCLEOTIDE SEQUENCE [LARGE SCALE GENOMIC DNA]</scope>
</reference>
<dbReference type="InterPro" id="IPR002142">
    <property type="entry name" value="Peptidase_S49"/>
</dbReference>
<dbReference type="EC" id="3.4.-.-" evidence="10"/>
<comment type="subcellular location">
    <subcellularLocation>
        <location evidence="1">Membrane</location>
    </subcellularLocation>
</comment>
<dbReference type="InterPro" id="IPR047272">
    <property type="entry name" value="S49_SppA_C"/>
</dbReference>
<name>J4WZD3_9GAMM</name>
<dbReference type="GO" id="GO:0006465">
    <property type="term" value="P:signal peptide processing"/>
    <property type="evidence" value="ECO:0007669"/>
    <property type="project" value="InterPro"/>
</dbReference>
<organism evidence="10 11">
    <name type="scientific">SAR86 cluster bacterium SAR86B</name>
    <dbReference type="NCBI Taxonomy" id="1123867"/>
    <lineage>
        <taxon>Bacteria</taxon>
        <taxon>Pseudomonadati</taxon>
        <taxon>Pseudomonadota</taxon>
        <taxon>Gammaproteobacteria</taxon>
        <taxon>SAR86 cluster</taxon>
    </lineage>
</organism>
<feature type="domain" description="Peptidase S49" evidence="9">
    <location>
        <begin position="401"/>
        <end position="548"/>
    </location>
</feature>
<dbReference type="CDD" id="cd07023">
    <property type="entry name" value="S49_Sppa_N_C"/>
    <property type="match status" value="1"/>
</dbReference>
<dbReference type="AlphaFoldDB" id="J4WZD3"/>
<dbReference type="InterPro" id="IPR004635">
    <property type="entry name" value="Pept_S49_SppA"/>
</dbReference>
<dbReference type="InterPro" id="IPR001907">
    <property type="entry name" value="ClpP"/>
</dbReference>
<evidence type="ECO:0000256" key="8">
    <source>
        <dbReference type="SAM" id="Phobius"/>
    </source>
</evidence>
<dbReference type="Gene3D" id="3.90.226.10">
    <property type="entry name" value="2-enoyl-CoA Hydratase, Chain A, domain 1"/>
    <property type="match status" value="3"/>
</dbReference>
<proteinExistence type="inferred from homology"/>
<dbReference type="GO" id="GO:0016020">
    <property type="term" value="C:membrane"/>
    <property type="evidence" value="ECO:0007669"/>
    <property type="project" value="UniProtKB-SubCell"/>
</dbReference>
<dbReference type="InterPro" id="IPR029045">
    <property type="entry name" value="ClpP/crotonase-like_dom_sf"/>
</dbReference>
<keyword evidence="8" id="KW-0812">Transmembrane</keyword>
<keyword evidence="4 10" id="KW-0378">Hydrolase</keyword>
<feature type="domain" description="Peptidase S49" evidence="9">
    <location>
        <begin position="135"/>
        <end position="249"/>
    </location>
</feature>
<dbReference type="CDD" id="cd07018">
    <property type="entry name" value="S49_SppA_67K_type"/>
    <property type="match status" value="1"/>
</dbReference>
<evidence type="ECO:0000313" key="11">
    <source>
        <dbReference type="Proteomes" id="UP000010116"/>
    </source>
</evidence>
<keyword evidence="5" id="KW-0720">Serine protease</keyword>
<dbReference type="SUPFAM" id="SSF52096">
    <property type="entry name" value="ClpP/crotonase"/>
    <property type="match status" value="2"/>
</dbReference>
<evidence type="ECO:0000256" key="3">
    <source>
        <dbReference type="ARBA" id="ARBA00022670"/>
    </source>
</evidence>
<evidence type="ECO:0000256" key="6">
    <source>
        <dbReference type="ARBA" id="ARBA00023136"/>
    </source>
</evidence>
<evidence type="ECO:0000256" key="2">
    <source>
        <dbReference type="ARBA" id="ARBA00008683"/>
    </source>
</evidence>
<dbReference type="EMBL" id="JH611185">
    <property type="protein sequence ID" value="EJP73005.1"/>
    <property type="molecule type" value="Genomic_DNA"/>
</dbReference>
<accession>J4WZD3</accession>
<comment type="similarity">
    <text evidence="2">Belongs to the peptidase S49 family.</text>
</comment>
<dbReference type="PANTHER" id="PTHR33209">
    <property type="entry name" value="PROTEASE 4"/>
    <property type="match status" value="1"/>
</dbReference>
<dbReference type="InterPro" id="IPR047217">
    <property type="entry name" value="S49_SppA_67K_type_N"/>
</dbReference>
<dbReference type="Gene3D" id="6.20.330.10">
    <property type="match status" value="1"/>
</dbReference>
<protein>
    <submittedName>
        <fullName evidence="10">Signal peptide peptidase SppA, 67K type</fullName>
        <ecNumber evidence="10">3.4.-.-</ecNumber>
    </submittedName>
</protein>
<keyword evidence="6 8" id="KW-0472">Membrane</keyword>
<feature type="active site" description="Nucleophile" evidence="7">
    <location>
        <position position="417"/>
    </location>
</feature>
<dbReference type="GO" id="GO:0004176">
    <property type="term" value="F:ATP-dependent peptidase activity"/>
    <property type="evidence" value="ECO:0007669"/>
    <property type="project" value="InterPro"/>
</dbReference>
<feature type="transmembrane region" description="Helical" evidence="8">
    <location>
        <begin position="21"/>
        <end position="46"/>
    </location>
</feature>
<keyword evidence="3" id="KW-0645">Protease</keyword>